<evidence type="ECO:0000313" key="2">
    <source>
        <dbReference type="Proteomes" id="UP000663852"/>
    </source>
</evidence>
<comment type="caution">
    <text evidence="1">The sequence shown here is derived from an EMBL/GenBank/DDBJ whole genome shotgun (WGS) entry which is preliminary data.</text>
</comment>
<reference evidence="1" key="1">
    <citation type="submission" date="2021-02" db="EMBL/GenBank/DDBJ databases">
        <authorList>
            <person name="Nowell W R."/>
        </authorList>
    </citation>
    <scope>NUCLEOTIDE SEQUENCE</scope>
</reference>
<evidence type="ECO:0000313" key="1">
    <source>
        <dbReference type="EMBL" id="CAF1477106.1"/>
    </source>
</evidence>
<organism evidence="1 2">
    <name type="scientific">Adineta ricciae</name>
    <name type="common">Rotifer</name>
    <dbReference type="NCBI Taxonomy" id="249248"/>
    <lineage>
        <taxon>Eukaryota</taxon>
        <taxon>Metazoa</taxon>
        <taxon>Spiralia</taxon>
        <taxon>Gnathifera</taxon>
        <taxon>Rotifera</taxon>
        <taxon>Eurotatoria</taxon>
        <taxon>Bdelloidea</taxon>
        <taxon>Adinetida</taxon>
        <taxon>Adinetidae</taxon>
        <taxon>Adineta</taxon>
    </lineage>
</organism>
<dbReference type="OrthoDB" id="10317117at2759"/>
<dbReference type="Proteomes" id="UP000663852">
    <property type="component" value="Unassembled WGS sequence"/>
</dbReference>
<sequence length="164" mass="19490">MGKFPSSKFTTIGQVLLEKKTVHFVDDYPTPMYLGEQNEFSSTYWLENRWIFKVENDFENLIYSIKPYKKNWADVHFLMLICSCFSHLHLHCKDCQHAESLVGLILTQIQSKAEDKLRLLSFTMPKINNNMDEYLTKCIRENQLLDDFTVEQIENDVYIKWTSF</sequence>
<proteinExistence type="predicted"/>
<gene>
    <name evidence="1" type="ORF">EDS130_LOCUS41187</name>
</gene>
<accession>A0A815RI52</accession>
<protein>
    <submittedName>
        <fullName evidence="1">Uncharacterized protein</fullName>
    </submittedName>
</protein>
<name>A0A815RI52_ADIRI</name>
<dbReference type="EMBL" id="CAJNOJ010000529">
    <property type="protein sequence ID" value="CAF1477106.1"/>
    <property type="molecule type" value="Genomic_DNA"/>
</dbReference>
<dbReference type="AlphaFoldDB" id="A0A815RI52"/>